<keyword evidence="1 9" id="KW-0479">Metal-binding</keyword>
<dbReference type="PROSITE" id="PS50884">
    <property type="entry name" value="ZF_DOF_2"/>
    <property type="match status" value="1"/>
</dbReference>
<gene>
    <name evidence="12" type="ORF">Cgig2_030366</name>
</gene>
<name>A0A9Q1KL72_9CARY</name>
<dbReference type="PANTHER" id="PTHR31992:SF285">
    <property type="entry name" value="DOF ZINC FINGER PROTEIN DOF4.6"/>
    <property type="match status" value="1"/>
</dbReference>
<dbReference type="AlphaFoldDB" id="A0A9Q1KL72"/>
<comment type="subcellular location">
    <subcellularLocation>
        <location evidence="8 9">Nucleus</location>
    </subcellularLocation>
</comment>
<evidence type="ECO:0000256" key="5">
    <source>
        <dbReference type="ARBA" id="ARBA00023125"/>
    </source>
</evidence>
<evidence type="ECO:0000256" key="8">
    <source>
        <dbReference type="PROSITE-ProRule" id="PRU00071"/>
    </source>
</evidence>
<dbReference type="OrthoDB" id="1927254at2759"/>
<comment type="function">
    <text evidence="9">Transcription factor that binds specifically to a 5'-AA[AG]G-3' consensus core sequence.</text>
</comment>
<feature type="region of interest" description="Disordered" evidence="10">
    <location>
        <begin position="193"/>
        <end position="237"/>
    </location>
</feature>
<keyword evidence="7 8" id="KW-0539">Nucleus</keyword>
<keyword evidence="4 9" id="KW-0805">Transcription regulation</keyword>
<keyword evidence="3 9" id="KW-0862">Zinc</keyword>
<organism evidence="12 13">
    <name type="scientific">Carnegiea gigantea</name>
    <dbReference type="NCBI Taxonomy" id="171969"/>
    <lineage>
        <taxon>Eukaryota</taxon>
        <taxon>Viridiplantae</taxon>
        <taxon>Streptophyta</taxon>
        <taxon>Embryophyta</taxon>
        <taxon>Tracheophyta</taxon>
        <taxon>Spermatophyta</taxon>
        <taxon>Magnoliopsida</taxon>
        <taxon>eudicotyledons</taxon>
        <taxon>Gunneridae</taxon>
        <taxon>Pentapetalae</taxon>
        <taxon>Caryophyllales</taxon>
        <taxon>Cactineae</taxon>
        <taxon>Cactaceae</taxon>
        <taxon>Cactoideae</taxon>
        <taxon>Echinocereeae</taxon>
        <taxon>Carnegiea</taxon>
    </lineage>
</organism>
<dbReference type="Proteomes" id="UP001153076">
    <property type="component" value="Unassembled WGS sequence"/>
</dbReference>
<dbReference type="PANTHER" id="PTHR31992">
    <property type="entry name" value="DOF ZINC FINGER PROTEIN DOF1.4-RELATED"/>
    <property type="match status" value="1"/>
</dbReference>
<evidence type="ECO:0000256" key="4">
    <source>
        <dbReference type="ARBA" id="ARBA00023015"/>
    </source>
</evidence>
<keyword evidence="6 9" id="KW-0804">Transcription</keyword>
<evidence type="ECO:0000256" key="1">
    <source>
        <dbReference type="ARBA" id="ARBA00022723"/>
    </source>
</evidence>
<dbReference type="GO" id="GO:0008270">
    <property type="term" value="F:zinc ion binding"/>
    <property type="evidence" value="ECO:0007669"/>
    <property type="project" value="UniProtKB-KW"/>
</dbReference>
<dbReference type="InterPro" id="IPR045174">
    <property type="entry name" value="Dof"/>
</dbReference>
<dbReference type="GO" id="GO:0003677">
    <property type="term" value="F:DNA binding"/>
    <property type="evidence" value="ECO:0007669"/>
    <property type="project" value="UniProtKB-UniRule"/>
</dbReference>
<reference evidence="12" key="1">
    <citation type="submission" date="2022-04" db="EMBL/GenBank/DDBJ databases">
        <title>Carnegiea gigantea Genome sequencing and assembly v2.</title>
        <authorList>
            <person name="Copetti D."/>
            <person name="Sanderson M.J."/>
            <person name="Burquez A."/>
            <person name="Wojciechowski M.F."/>
        </authorList>
    </citation>
    <scope>NUCLEOTIDE SEQUENCE</scope>
    <source>
        <strain evidence="12">SGP5-SGP5p</strain>
        <tissue evidence="12">Aerial part</tissue>
    </source>
</reference>
<accession>A0A9Q1KL72</accession>
<evidence type="ECO:0000256" key="7">
    <source>
        <dbReference type="ARBA" id="ARBA00023242"/>
    </source>
</evidence>
<dbReference type="EMBL" id="JAKOGI010000091">
    <property type="protein sequence ID" value="KAJ8444692.1"/>
    <property type="molecule type" value="Genomic_DNA"/>
</dbReference>
<sequence>MEEIATPNSSNNINPTNNNPRGQQMLERRARPQKDQNLYCPRCNSTNTKFCYYNNYSLTQPRYFCKTCRSTAAPQNPKFLEGQDLNLAFPIQGIFHPMEHHHHHHHQFPKIEGTNSTNNENIHGNIPTTTAITTTNASCGGNSSTPLSALELLRTGIASRGSLGSFLPMPMAMVDSSTIYPSSALMPNLQEFKPNMGSSVLQSRSDNPPHHDNHHGSDNNMMGSGASTNGGGGGARLLFPFADMNKLASSTTTTTTEHHEADDQSRTRNDDHHHHNNNHHQGPTGYWTGMLGGGAW</sequence>
<keyword evidence="13" id="KW-1185">Reference proteome</keyword>
<comment type="caution">
    <text evidence="12">The sequence shown here is derived from an EMBL/GenBank/DDBJ whole genome shotgun (WGS) entry which is preliminary data.</text>
</comment>
<evidence type="ECO:0000313" key="13">
    <source>
        <dbReference type="Proteomes" id="UP001153076"/>
    </source>
</evidence>
<evidence type="ECO:0000256" key="3">
    <source>
        <dbReference type="ARBA" id="ARBA00022833"/>
    </source>
</evidence>
<dbReference type="GO" id="GO:0005634">
    <property type="term" value="C:nucleus"/>
    <property type="evidence" value="ECO:0007669"/>
    <property type="project" value="UniProtKB-SubCell"/>
</dbReference>
<feature type="compositionally biased region" description="Basic and acidic residues" evidence="10">
    <location>
        <begin position="207"/>
        <end position="217"/>
    </location>
</feature>
<feature type="region of interest" description="Disordered" evidence="10">
    <location>
        <begin position="1"/>
        <end position="33"/>
    </location>
</feature>
<evidence type="ECO:0000256" key="9">
    <source>
        <dbReference type="RuleBase" id="RU369094"/>
    </source>
</evidence>
<evidence type="ECO:0000313" key="12">
    <source>
        <dbReference type="EMBL" id="KAJ8444692.1"/>
    </source>
</evidence>
<proteinExistence type="predicted"/>
<feature type="compositionally biased region" description="Low complexity" evidence="10">
    <location>
        <begin position="1"/>
        <end position="20"/>
    </location>
</feature>
<dbReference type="Pfam" id="PF02701">
    <property type="entry name" value="Zn_ribbon_Dof"/>
    <property type="match status" value="1"/>
</dbReference>
<evidence type="ECO:0000256" key="6">
    <source>
        <dbReference type="ARBA" id="ARBA00023163"/>
    </source>
</evidence>
<feature type="compositionally biased region" description="Polar residues" evidence="10">
    <location>
        <begin position="196"/>
        <end position="206"/>
    </location>
</feature>
<keyword evidence="2 8" id="KW-0863">Zinc-finger</keyword>
<keyword evidence="5 8" id="KW-0238">DNA-binding</keyword>
<dbReference type="InterPro" id="IPR003851">
    <property type="entry name" value="Znf_Dof"/>
</dbReference>
<evidence type="ECO:0000259" key="11">
    <source>
        <dbReference type="PROSITE" id="PS50884"/>
    </source>
</evidence>
<evidence type="ECO:0000256" key="10">
    <source>
        <dbReference type="SAM" id="MobiDB-lite"/>
    </source>
</evidence>
<feature type="region of interest" description="Disordered" evidence="10">
    <location>
        <begin position="250"/>
        <end position="296"/>
    </location>
</feature>
<feature type="compositionally biased region" description="Basic and acidic residues" evidence="10">
    <location>
        <begin position="256"/>
        <end position="273"/>
    </location>
</feature>
<feature type="domain" description="Dof-type" evidence="11">
    <location>
        <begin position="38"/>
        <end position="92"/>
    </location>
</feature>
<dbReference type="GO" id="GO:0003700">
    <property type="term" value="F:DNA-binding transcription factor activity"/>
    <property type="evidence" value="ECO:0007669"/>
    <property type="project" value="UniProtKB-UniRule"/>
</dbReference>
<evidence type="ECO:0000256" key="2">
    <source>
        <dbReference type="ARBA" id="ARBA00022771"/>
    </source>
</evidence>
<protein>
    <recommendedName>
        <fullName evidence="9">Dof zinc finger protein</fullName>
    </recommendedName>
</protein>